<dbReference type="RefSeq" id="WP_167758858.1">
    <property type="nucleotide sequence ID" value="NZ_CP132508.1"/>
</dbReference>
<dbReference type="Proteomes" id="UP001304683">
    <property type="component" value="Chromosome"/>
</dbReference>
<keyword evidence="2" id="KW-1185">Reference proteome</keyword>
<evidence type="ECO:0008006" key="3">
    <source>
        <dbReference type="Google" id="ProtNLM"/>
    </source>
</evidence>
<accession>A0ABZ0QPS7</accession>
<organism evidence="1 2">
    <name type="scientific">Thermaerobacter composti</name>
    <dbReference type="NCBI Taxonomy" id="554949"/>
    <lineage>
        <taxon>Bacteria</taxon>
        <taxon>Bacillati</taxon>
        <taxon>Bacillota</taxon>
        <taxon>Clostridia</taxon>
        <taxon>Eubacteriales</taxon>
        <taxon>Clostridiales Family XVII. Incertae Sedis</taxon>
        <taxon>Thermaerobacter</taxon>
    </lineage>
</organism>
<evidence type="ECO:0000313" key="1">
    <source>
        <dbReference type="EMBL" id="WPD19496.1"/>
    </source>
</evidence>
<proteinExistence type="predicted"/>
<evidence type="ECO:0000313" key="2">
    <source>
        <dbReference type="Proteomes" id="UP001304683"/>
    </source>
</evidence>
<name>A0ABZ0QPS7_9FIRM</name>
<reference evidence="1 2" key="1">
    <citation type="submission" date="2023-08" db="EMBL/GenBank/DDBJ databases">
        <title>Genome sequence of Thermaerobacter compostii strain Ins1, a spore-forming filamentous bacterium isolated from a deep geothermal reservoir.</title>
        <authorList>
            <person name="Bregnard D."/>
            <person name="Gonzalez D."/>
            <person name="Junier P."/>
        </authorList>
    </citation>
    <scope>NUCLEOTIDE SEQUENCE [LARGE SCALE GENOMIC DNA]</scope>
    <source>
        <strain evidence="1 2">Ins1</strain>
    </source>
</reference>
<protein>
    <recommendedName>
        <fullName evidence="3">GNAT family N-acetyltransferase</fullName>
    </recommendedName>
</protein>
<gene>
    <name evidence="1" type="ORF">Q5761_02165</name>
</gene>
<dbReference type="EMBL" id="CP132508">
    <property type="protein sequence ID" value="WPD19496.1"/>
    <property type="molecule type" value="Genomic_DNA"/>
</dbReference>
<sequence>MPARIQDLKGTDLELARAWRMAVRHSLGGFLAAGYTAVDLVPPVDRQRGVGWYVLVR</sequence>